<organism evidence="1 2">
    <name type="scientific">Mangrovibacillus cuniculi</name>
    <dbReference type="NCBI Taxonomy" id="2593652"/>
    <lineage>
        <taxon>Bacteria</taxon>
        <taxon>Bacillati</taxon>
        <taxon>Bacillota</taxon>
        <taxon>Bacilli</taxon>
        <taxon>Bacillales</taxon>
        <taxon>Bacillaceae</taxon>
        <taxon>Mangrovibacillus</taxon>
    </lineage>
</organism>
<dbReference type="Proteomes" id="UP000593626">
    <property type="component" value="Chromosome"/>
</dbReference>
<keyword evidence="2" id="KW-1185">Reference proteome</keyword>
<dbReference type="EMBL" id="CP049742">
    <property type="protein sequence ID" value="QPC46975.1"/>
    <property type="molecule type" value="Genomic_DNA"/>
</dbReference>
<evidence type="ECO:0000313" key="2">
    <source>
        <dbReference type="Proteomes" id="UP000593626"/>
    </source>
</evidence>
<dbReference type="KEGG" id="mcui:G8O30_08370"/>
<evidence type="ECO:0000313" key="1">
    <source>
        <dbReference type="EMBL" id="QPC46975.1"/>
    </source>
</evidence>
<name>A0A7S8CBJ7_9BACI</name>
<reference evidence="1 2" key="1">
    <citation type="submission" date="2019-07" db="EMBL/GenBank/DDBJ databases">
        <title>Genome sequence of 2 isolates from Red Sea Mangroves.</title>
        <authorList>
            <person name="Sefrji F."/>
            <person name="Michoud G."/>
            <person name="Merlino G."/>
            <person name="Daffonchio D."/>
        </authorList>
    </citation>
    <scope>NUCLEOTIDE SEQUENCE [LARGE SCALE GENOMIC DNA]</scope>
    <source>
        <strain evidence="1 2">R1DC41</strain>
    </source>
</reference>
<accession>A0A7S8CBJ7</accession>
<dbReference type="AlphaFoldDB" id="A0A7S8CBJ7"/>
<evidence type="ECO:0008006" key="3">
    <source>
        <dbReference type="Google" id="ProtNLM"/>
    </source>
</evidence>
<protein>
    <recommendedName>
        <fullName evidence="3">DUF4830 domain-containing protein</fullName>
    </recommendedName>
</protein>
<gene>
    <name evidence="1" type="ORF">G8O30_08370</name>
</gene>
<proteinExistence type="predicted"/>
<dbReference type="RefSeq" id="WP_239671643.1">
    <property type="nucleotide sequence ID" value="NZ_CP049742.1"/>
</dbReference>
<sequence>MLFVFLVAISLTACKADNTWTPNENHLVEHLEALGYDAISLESTKEITFTEQNLSLLPHQQLWAIQTEEVTPYLNKSLKMYSFVVKGHPLDHSYGMVTTEVGLLVDANNIIGGWSFPMEKNNSLSGSYYSLNGLTAEEVQTNYPAWQKEWNEKY</sequence>